<evidence type="ECO:0000313" key="2">
    <source>
        <dbReference type="Proteomes" id="UP000694381"/>
    </source>
</evidence>
<dbReference type="GeneTree" id="ENSGT01150000288393"/>
<keyword evidence="2" id="KW-1185">Reference proteome</keyword>
<evidence type="ECO:0000313" key="1">
    <source>
        <dbReference type="Ensembl" id="ENSNGAP00000004767.1"/>
    </source>
</evidence>
<dbReference type="Ensembl" id="ENSNGAT00000007920.1">
    <property type="protein sequence ID" value="ENSNGAP00000004767.1"/>
    <property type="gene ID" value="ENSNGAG00000006504.1"/>
</dbReference>
<reference evidence="1" key="1">
    <citation type="submission" date="2025-08" db="UniProtKB">
        <authorList>
            <consortium name="Ensembl"/>
        </authorList>
    </citation>
    <scope>IDENTIFICATION</scope>
</reference>
<reference evidence="1" key="2">
    <citation type="submission" date="2025-09" db="UniProtKB">
        <authorList>
            <consortium name="Ensembl"/>
        </authorList>
    </citation>
    <scope>IDENTIFICATION</scope>
</reference>
<dbReference type="Proteomes" id="UP000694381">
    <property type="component" value="Unassembled WGS sequence"/>
</dbReference>
<accession>A0A8C6QNR8</accession>
<protein>
    <submittedName>
        <fullName evidence="1">Negative regulator of P-body association</fullName>
    </submittedName>
</protein>
<sequence length="29" mass="3240">MLKAHLTFSTPLTISLFDPATGRSYLQTE</sequence>
<proteinExistence type="predicted"/>
<organism evidence="1 2">
    <name type="scientific">Nannospalax galili</name>
    <name type="common">Northern Israeli blind subterranean mole rat</name>
    <name type="synonym">Spalax galili</name>
    <dbReference type="NCBI Taxonomy" id="1026970"/>
    <lineage>
        <taxon>Eukaryota</taxon>
        <taxon>Metazoa</taxon>
        <taxon>Chordata</taxon>
        <taxon>Craniata</taxon>
        <taxon>Vertebrata</taxon>
        <taxon>Euteleostomi</taxon>
        <taxon>Mammalia</taxon>
        <taxon>Eutheria</taxon>
        <taxon>Euarchontoglires</taxon>
        <taxon>Glires</taxon>
        <taxon>Rodentia</taxon>
        <taxon>Myomorpha</taxon>
        <taxon>Muroidea</taxon>
        <taxon>Spalacidae</taxon>
        <taxon>Spalacinae</taxon>
        <taxon>Nannospalax</taxon>
    </lineage>
</organism>
<name>A0A8C6QNR8_NANGA</name>
<dbReference type="AlphaFoldDB" id="A0A8C6QNR8"/>